<dbReference type="EMBL" id="CP017599">
    <property type="protein sequence ID" value="AOW98514.1"/>
    <property type="molecule type" value="Genomic_DNA"/>
</dbReference>
<dbReference type="Pfam" id="PF10990">
    <property type="entry name" value="DUF2809"/>
    <property type="match status" value="1"/>
</dbReference>
<organism evidence="2 3">
    <name type="scientific">Moorena producens PAL-8-15-08-1</name>
    <dbReference type="NCBI Taxonomy" id="1458985"/>
    <lineage>
        <taxon>Bacteria</taxon>
        <taxon>Bacillati</taxon>
        <taxon>Cyanobacteriota</taxon>
        <taxon>Cyanophyceae</taxon>
        <taxon>Coleofasciculales</taxon>
        <taxon>Coleofasciculaceae</taxon>
        <taxon>Moorena</taxon>
    </lineage>
</organism>
<reference evidence="3" key="1">
    <citation type="submission" date="2016-10" db="EMBL/GenBank/DDBJ databases">
        <title>Comparative genomics uncovers the prolific and rare metabolic potential of the cyanobacterial genus Moorea.</title>
        <authorList>
            <person name="Leao T."/>
            <person name="Castelao G."/>
            <person name="Korobeynikov A."/>
            <person name="Monroe E.A."/>
            <person name="Podell S."/>
            <person name="Glukhov E."/>
            <person name="Allen E."/>
            <person name="Gerwick W.H."/>
            <person name="Gerwick L."/>
        </authorList>
    </citation>
    <scope>NUCLEOTIDE SEQUENCE [LARGE SCALE GENOMIC DNA]</scope>
    <source>
        <strain evidence="3">PAL-8-15-08-1</strain>
    </source>
</reference>
<dbReference type="Proteomes" id="UP000177870">
    <property type="component" value="Chromosome"/>
</dbReference>
<evidence type="ECO:0008006" key="4">
    <source>
        <dbReference type="Google" id="ProtNLM"/>
    </source>
</evidence>
<accession>A0A1D8TLM5</accession>
<keyword evidence="1" id="KW-0812">Transmembrane</keyword>
<keyword evidence="1" id="KW-0472">Membrane</keyword>
<protein>
    <recommendedName>
        <fullName evidence="4">DUF2809 domain-containing protein</fullName>
    </recommendedName>
</protein>
<keyword evidence="1" id="KW-1133">Transmembrane helix</keyword>
<dbReference type="InterPro" id="IPR021257">
    <property type="entry name" value="DUF2809"/>
</dbReference>
<dbReference type="STRING" id="1458985.BJP34_02800"/>
<evidence type="ECO:0000256" key="1">
    <source>
        <dbReference type="SAM" id="Phobius"/>
    </source>
</evidence>
<feature type="transmembrane region" description="Helical" evidence="1">
    <location>
        <begin position="42"/>
        <end position="60"/>
    </location>
</feature>
<proteinExistence type="predicted"/>
<evidence type="ECO:0000313" key="2">
    <source>
        <dbReference type="EMBL" id="AOW98514.1"/>
    </source>
</evidence>
<feature type="transmembrane region" description="Helical" evidence="1">
    <location>
        <begin position="69"/>
        <end position="88"/>
    </location>
</feature>
<gene>
    <name evidence="2" type="ORF">BJP34_02800</name>
</gene>
<feature type="transmembrane region" description="Helical" evidence="1">
    <location>
        <begin position="12"/>
        <end position="30"/>
    </location>
</feature>
<name>A0A1D8TLM5_9CYAN</name>
<dbReference type="AlphaFoldDB" id="A0A1D8TLM5"/>
<evidence type="ECO:0000313" key="3">
    <source>
        <dbReference type="Proteomes" id="UP000177870"/>
    </source>
</evidence>
<dbReference type="KEGG" id="mpro:BJP34_02800"/>
<dbReference type="RefSeq" id="WP_070391021.1">
    <property type="nucleotide sequence ID" value="NZ_CP017599.1"/>
</dbReference>
<sequence length="138" mass="16127">MTKLLKITPQRWLIILSLLIITPLGILSKYYSGLGEKWVHDYSGAILYEIFWCLLIFFIIPNRQAITRITLGVFSATCALEFLQLWQTPLLAPIRASLIGKFLLGTTFVWWDFLYYAIGSVLGWLWLRQISQFRKLIR</sequence>
<dbReference type="OrthoDB" id="512727at2"/>
<feature type="transmembrane region" description="Helical" evidence="1">
    <location>
        <begin position="108"/>
        <end position="127"/>
    </location>
</feature>